<reference evidence="1 3" key="1">
    <citation type="submission" date="2013-11" db="EMBL/GenBank/DDBJ databases">
        <title>Opisthorchis viverrini - life in the bile duct.</title>
        <authorList>
            <person name="Young N.D."/>
            <person name="Nagarajan N."/>
            <person name="Lin S.J."/>
            <person name="Korhonen P.K."/>
            <person name="Jex A.R."/>
            <person name="Hall R.S."/>
            <person name="Safavi-Hemami H."/>
            <person name="Kaewkong W."/>
            <person name="Bertrand D."/>
            <person name="Gao S."/>
            <person name="Seet Q."/>
            <person name="Wongkham S."/>
            <person name="Teh B.T."/>
            <person name="Wongkham C."/>
            <person name="Intapan P.M."/>
            <person name="Maleewong W."/>
            <person name="Yang X."/>
            <person name="Hu M."/>
            <person name="Wang Z."/>
            <person name="Hofmann A."/>
            <person name="Sternberg P.W."/>
            <person name="Tan P."/>
            <person name="Wang J."/>
            <person name="Gasser R.B."/>
        </authorList>
    </citation>
    <scope>NUCLEOTIDE SEQUENCE [LARGE SCALE GENOMIC DNA]</scope>
</reference>
<name>A0A074YY53_OPIVI</name>
<dbReference type="RefSeq" id="XP_009177948.1">
    <property type="nucleotide sequence ID" value="XM_009179684.1"/>
</dbReference>
<dbReference type="CTD" id="20326484"/>
<dbReference type="Proteomes" id="UP000054324">
    <property type="component" value="Unassembled WGS sequence"/>
</dbReference>
<dbReference type="EMBL" id="KL610374">
    <property type="protein sequence ID" value="KER18117.1"/>
    <property type="molecule type" value="Genomic_DNA"/>
</dbReference>
<dbReference type="KEGG" id="ovi:T265_12370"/>
<gene>
    <name evidence="2" type="ORF">T265_12316</name>
    <name evidence="1" type="ORF">T265_12370</name>
</gene>
<evidence type="ECO:0000313" key="1">
    <source>
        <dbReference type="EMBL" id="KER18117.1"/>
    </source>
</evidence>
<protein>
    <submittedName>
        <fullName evidence="1">Uncharacterized protein</fullName>
    </submittedName>
</protein>
<dbReference type="KEGG" id="ovi:T265_12316"/>
<dbReference type="CTD" id="20326538"/>
<dbReference type="EMBL" id="KL603911">
    <property type="protein sequence ID" value="KER18305.1"/>
    <property type="molecule type" value="Genomic_DNA"/>
</dbReference>
<sequence>MCDLTNERLCQPYSTGYRSDVDHLKGLELDSLSVLLACVEISADPLDRGSNCLLYCHES</sequence>
<dbReference type="AlphaFoldDB" id="A0A074YY53"/>
<evidence type="ECO:0000313" key="3">
    <source>
        <dbReference type="Proteomes" id="UP000054324"/>
    </source>
</evidence>
<organism evidence="1 3">
    <name type="scientific">Opisthorchis viverrini</name>
    <name type="common">Southeast Asian liver fluke</name>
    <dbReference type="NCBI Taxonomy" id="6198"/>
    <lineage>
        <taxon>Eukaryota</taxon>
        <taxon>Metazoa</taxon>
        <taxon>Spiralia</taxon>
        <taxon>Lophotrochozoa</taxon>
        <taxon>Platyhelminthes</taxon>
        <taxon>Trematoda</taxon>
        <taxon>Digenea</taxon>
        <taxon>Opisthorchiida</taxon>
        <taxon>Opisthorchiata</taxon>
        <taxon>Opisthorchiidae</taxon>
        <taxon>Opisthorchis</taxon>
    </lineage>
</organism>
<accession>A0A074YY53</accession>
<dbReference type="GeneID" id="20326538"/>
<keyword evidence="3" id="KW-1185">Reference proteome</keyword>
<dbReference type="GeneID" id="20326484"/>
<evidence type="ECO:0000313" key="2">
    <source>
        <dbReference type="EMBL" id="KER18305.1"/>
    </source>
</evidence>
<dbReference type="RefSeq" id="XP_009178136.1">
    <property type="nucleotide sequence ID" value="XM_009179872.1"/>
</dbReference>
<proteinExistence type="predicted"/>